<accession>A0A9W7HHS1</accession>
<dbReference type="Proteomes" id="UP001165190">
    <property type="component" value="Unassembled WGS sequence"/>
</dbReference>
<dbReference type="InterPro" id="IPR051861">
    <property type="entry name" value="NET_actin-binding_domain"/>
</dbReference>
<keyword evidence="6" id="KW-1185">Reference proteome</keyword>
<feature type="coiled-coil region" evidence="3">
    <location>
        <begin position="162"/>
        <end position="203"/>
    </location>
</feature>
<evidence type="ECO:0000256" key="3">
    <source>
        <dbReference type="SAM" id="Coils"/>
    </source>
</evidence>
<evidence type="ECO:0000256" key="1">
    <source>
        <dbReference type="ARBA" id="ARBA00023054"/>
    </source>
</evidence>
<dbReference type="EMBL" id="BSYR01000012">
    <property type="protein sequence ID" value="GMI76060.1"/>
    <property type="molecule type" value="Genomic_DNA"/>
</dbReference>
<dbReference type="GO" id="GO:0005774">
    <property type="term" value="C:vacuolar membrane"/>
    <property type="evidence" value="ECO:0007669"/>
    <property type="project" value="TreeGrafter"/>
</dbReference>
<dbReference type="Pfam" id="PF07765">
    <property type="entry name" value="KIP1"/>
    <property type="match status" value="1"/>
</dbReference>
<dbReference type="GO" id="GO:0003779">
    <property type="term" value="F:actin binding"/>
    <property type="evidence" value="ECO:0007669"/>
    <property type="project" value="InterPro"/>
</dbReference>
<feature type="domain" description="NAB" evidence="4">
    <location>
        <begin position="9"/>
        <end position="91"/>
    </location>
</feature>
<name>A0A9W7HHS1_HIBTR</name>
<gene>
    <name evidence="5" type="ORF">HRI_001275300</name>
</gene>
<dbReference type="AlphaFoldDB" id="A0A9W7HHS1"/>
<dbReference type="InterPro" id="IPR011684">
    <property type="entry name" value="NAB"/>
</dbReference>
<evidence type="ECO:0000256" key="2">
    <source>
        <dbReference type="ARBA" id="ARBA00038006"/>
    </source>
</evidence>
<protein>
    <submittedName>
        <fullName evidence="5">Networked 3A</fullName>
    </submittedName>
</protein>
<dbReference type="PROSITE" id="PS51774">
    <property type="entry name" value="NAB"/>
    <property type="match status" value="1"/>
</dbReference>
<evidence type="ECO:0000259" key="4">
    <source>
        <dbReference type="PROSITE" id="PS51774"/>
    </source>
</evidence>
<keyword evidence="1 3" id="KW-0175">Coiled coil</keyword>
<organism evidence="5 6">
    <name type="scientific">Hibiscus trionum</name>
    <name type="common">Flower of an hour</name>
    <dbReference type="NCBI Taxonomy" id="183268"/>
    <lineage>
        <taxon>Eukaryota</taxon>
        <taxon>Viridiplantae</taxon>
        <taxon>Streptophyta</taxon>
        <taxon>Embryophyta</taxon>
        <taxon>Tracheophyta</taxon>
        <taxon>Spermatophyta</taxon>
        <taxon>Magnoliopsida</taxon>
        <taxon>eudicotyledons</taxon>
        <taxon>Gunneridae</taxon>
        <taxon>Pentapetalae</taxon>
        <taxon>rosids</taxon>
        <taxon>malvids</taxon>
        <taxon>Malvales</taxon>
        <taxon>Malvaceae</taxon>
        <taxon>Malvoideae</taxon>
        <taxon>Hibiscus</taxon>
    </lineage>
</organism>
<evidence type="ECO:0000313" key="6">
    <source>
        <dbReference type="Proteomes" id="UP001165190"/>
    </source>
</evidence>
<comment type="similarity">
    <text evidence="2">Belongs to the NET family.</text>
</comment>
<sequence length="250" mass="28949">MCKNMEASRRWWWFRRHHNGSDRSPWLQSTLSELDNKTKAILELMEEDGDSFSQRAEMYCKNRPELINLVGDLYRSHRSLAERCDRVKSGHRSRDLVTTLGSPFSSIKYISDETYDSCCSDTLDSEDYAESEVDDPEHKHDTDILTEDGTLLDQEVTEDVPSEAGVDEAMKLREEVERLKEEKENLKAELLKKDGEKREVIRQLGFAIGVLKDENVELKKRFMKESTRKWNHLGFSKLKGGLFGMLVHGS</sequence>
<reference evidence="5" key="1">
    <citation type="submission" date="2023-05" db="EMBL/GenBank/DDBJ databases">
        <title>Genome and transcriptome analyses reveal genes involved in the formation of fine ridges on petal epidermal cells in Hibiscus trionum.</title>
        <authorList>
            <person name="Koshimizu S."/>
            <person name="Masuda S."/>
            <person name="Ishii T."/>
            <person name="Shirasu K."/>
            <person name="Hoshino A."/>
            <person name="Arita M."/>
        </authorList>
    </citation>
    <scope>NUCLEOTIDE SEQUENCE</scope>
    <source>
        <strain evidence="5">Hamamatsu line</strain>
    </source>
</reference>
<comment type="caution">
    <text evidence="5">The sequence shown here is derived from an EMBL/GenBank/DDBJ whole genome shotgun (WGS) entry which is preliminary data.</text>
</comment>
<dbReference type="OrthoDB" id="2019833at2759"/>
<dbReference type="PANTHER" id="PTHR32258:SF28">
    <property type="entry name" value="PROTEIN NETWORKED 3A-RELATED"/>
    <property type="match status" value="1"/>
</dbReference>
<evidence type="ECO:0000313" key="5">
    <source>
        <dbReference type="EMBL" id="GMI76060.1"/>
    </source>
</evidence>
<proteinExistence type="inferred from homology"/>
<dbReference type="PANTHER" id="PTHR32258">
    <property type="entry name" value="PROTEIN NETWORKED 4A"/>
    <property type="match status" value="1"/>
</dbReference>